<evidence type="ECO:0000313" key="4">
    <source>
        <dbReference type="EMBL" id="SHF96804.1"/>
    </source>
</evidence>
<dbReference type="PANTHER" id="PTHR30592:SF1">
    <property type="entry name" value="SULFUR CARRIER PROTEIN FDHD"/>
    <property type="match status" value="1"/>
</dbReference>
<comment type="caution">
    <text evidence="3">Lacks conserved residue(s) required for the propagation of feature annotation.</text>
</comment>
<accession>A0A1M5FZH2</accession>
<evidence type="ECO:0000313" key="5">
    <source>
        <dbReference type="Proteomes" id="UP000184406"/>
    </source>
</evidence>
<proteinExistence type="inferred from homology"/>
<dbReference type="GO" id="GO:0006777">
    <property type="term" value="P:Mo-molybdopterin cofactor biosynthetic process"/>
    <property type="evidence" value="ECO:0007669"/>
    <property type="project" value="UniProtKB-UniRule"/>
</dbReference>
<sequence length="277" mass="30465">MIQEKDKSIVSKKIIKVLGDDFVEHMDDIAVEEPLQISISILEPESPITNKNISITMRTPGHDQDLAIGFLFTEGIIQASDQIKGIILGENSINVQLNNSENIDLGKLERHFYTSSSCGVCGKASIDAIKTICRLPPSLADFQVDKNLIKSFPGILKQEQNIFNNTGGIHAAALFNVNGELITIREDVGRHNALDKIIGHLVTQDLLPLDQHLLFLSGRASFELIQKAAMAGIHFIMAVGAPSSLAVEMALEHDITLIGFLNETRYNIYTGPKRIKI</sequence>
<dbReference type="EMBL" id="FQUX01000010">
    <property type="protein sequence ID" value="SHF96804.1"/>
    <property type="molecule type" value="Genomic_DNA"/>
</dbReference>
<dbReference type="NCBIfam" id="TIGR00129">
    <property type="entry name" value="fdhD_narQ"/>
    <property type="match status" value="1"/>
</dbReference>
<dbReference type="InterPro" id="IPR003786">
    <property type="entry name" value="FdhD"/>
</dbReference>
<evidence type="ECO:0000256" key="1">
    <source>
        <dbReference type="ARBA" id="ARBA00022490"/>
    </source>
</evidence>
<comment type="subcellular location">
    <subcellularLocation>
        <location evidence="3">Cytoplasm</location>
    </subcellularLocation>
</comment>
<dbReference type="HAMAP" id="MF_00187">
    <property type="entry name" value="FdhD"/>
    <property type="match status" value="1"/>
</dbReference>
<dbReference type="InterPro" id="IPR016193">
    <property type="entry name" value="Cytidine_deaminase-like"/>
</dbReference>
<name>A0A1M5FZH2_9FLAO</name>
<protein>
    <recommendedName>
        <fullName evidence="3">Sulfur carrier protein FdhD</fullName>
    </recommendedName>
</protein>
<reference evidence="5" key="1">
    <citation type="submission" date="2016-11" db="EMBL/GenBank/DDBJ databases">
        <authorList>
            <person name="Varghese N."/>
            <person name="Submissions S."/>
        </authorList>
    </citation>
    <scope>NUCLEOTIDE SEQUENCE [LARGE SCALE GENOMIC DNA]</scope>
    <source>
        <strain evidence="5">DSM 17539</strain>
    </source>
</reference>
<keyword evidence="5" id="KW-1185">Reference proteome</keyword>
<dbReference type="AlphaFoldDB" id="A0A1M5FZH2"/>
<keyword evidence="2 3" id="KW-0501">Molybdenum cofactor biosynthesis</keyword>
<dbReference type="OrthoDB" id="9782042at2"/>
<keyword evidence="1 3" id="KW-0963">Cytoplasm</keyword>
<dbReference type="RefSeq" id="WP_072864848.1">
    <property type="nucleotide sequence ID" value="NZ_FQUX01000010.1"/>
</dbReference>
<dbReference type="GO" id="GO:0005737">
    <property type="term" value="C:cytoplasm"/>
    <property type="evidence" value="ECO:0007669"/>
    <property type="project" value="UniProtKB-SubCell"/>
</dbReference>
<dbReference type="GO" id="GO:0097163">
    <property type="term" value="F:sulfur carrier activity"/>
    <property type="evidence" value="ECO:0007669"/>
    <property type="project" value="UniProtKB-UniRule"/>
</dbReference>
<dbReference type="GO" id="GO:0016783">
    <property type="term" value="F:sulfurtransferase activity"/>
    <property type="evidence" value="ECO:0007669"/>
    <property type="project" value="InterPro"/>
</dbReference>
<dbReference type="Pfam" id="PF02634">
    <property type="entry name" value="FdhD-NarQ"/>
    <property type="match status" value="1"/>
</dbReference>
<feature type="active site" description="Cysteine persulfide intermediate" evidence="3">
    <location>
        <position position="118"/>
    </location>
</feature>
<evidence type="ECO:0000256" key="3">
    <source>
        <dbReference type="HAMAP-Rule" id="MF_00187"/>
    </source>
</evidence>
<organism evidence="4 5">
    <name type="scientific">Arenibacter palladensis</name>
    <dbReference type="NCBI Taxonomy" id="237373"/>
    <lineage>
        <taxon>Bacteria</taxon>
        <taxon>Pseudomonadati</taxon>
        <taxon>Bacteroidota</taxon>
        <taxon>Flavobacteriia</taxon>
        <taxon>Flavobacteriales</taxon>
        <taxon>Flavobacteriaceae</taxon>
        <taxon>Arenibacter</taxon>
    </lineage>
</organism>
<dbReference type="SUPFAM" id="SSF53927">
    <property type="entry name" value="Cytidine deaminase-like"/>
    <property type="match status" value="1"/>
</dbReference>
<comment type="function">
    <text evidence="3">Required for formate dehydrogenase (FDH) activity. Acts as a sulfur carrier protein that transfers sulfur from IscS to the molybdenum cofactor prior to its insertion into FDH.</text>
</comment>
<dbReference type="Gene3D" id="3.10.20.10">
    <property type="match status" value="1"/>
</dbReference>
<dbReference type="Gene3D" id="3.40.140.10">
    <property type="entry name" value="Cytidine Deaminase, domain 2"/>
    <property type="match status" value="1"/>
</dbReference>
<gene>
    <name evidence="3" type="primary">fdhD</name>
    <name evidence="4" type="ORF">SAMN03080594_11035</name>
</gene>
<comment type="similarity">
    <text evidence="3">Belongs to the FdhD family.</text>
</comment>
<dbReference type="NCBIfam" id="NF001943">
    <property type="entry name" value="PRK00724.1-2"/>
    <property type="match status" value="1"/>
</dbReference>
<dbReference type="PANTHER" id="PTHR30592">
    <property type="entry name" value="FORMATE DEHYDROGENASE"/>
    <property type="match status" value="1"/>
</dbReference>
<dbReference type="Proteomes" id="UP000184406">
    <property type="component" value="Unassembled WGS sequence"/>
</dbReference>
<dbReference type="PIRSF" id="PIRSF015626">
    <property type="entry name" value="FdhD"/>
    <property type="match status" value="1"/>
</dbReference>
<evidence type="ECO:0000256" key="2">
    <source>
        <dbReference type="ARBA" id="ARBA00023150"/>
    </source>
</evidence>